<protein>
    <recommendedName>
        <fullName evidence="5 14">Coatomer subunit epsilon</fullName>
    </recommendedName>
</protein>
<dbReference type="PIRSF" id="PIRSF016478">
    <property type="entry name" value="Coatomer_esu"/>
    <property type="match status" value="1"/>
</dbReference>
<dbReference type="GeneID" id="105365339"/>
<evidence type="ECO:0000256" key="11">
    <source>
        <dbReference type="ARBA" id="ARBA00023136"/>
    </source>
</evidence>
<evidence type="ECO:0000256" key="2">
    <source>
        <dbReference type="ARBA" id="ARBA00004347"/>
    </source>
</evidence>
<comment type="similarity">
    <text evidence="3 14">Belongs to the COPE family.</text>
</comment>
<evidence type="ECO:0000256" key="8">
    <source>
        <dbReference type="ARBA" id="ARBA00022892"/>
    </source>
</evidence>
<sequence length="300" mass="34895">MARQQNESFDELFDVKNNFYIGNYQQCINEAQKVKLSSTEAEMNRDVFLYRAYIAQRKFRIVLDEIKDTSPSELLPLKLLAEYFAHPEHRDKILSAIDKATIEENCRSHNYMIVAATIYYHENNLESALRVLHKAENLECSALSVQIYLKMDRLDLAVKEVKTMQESDDDATLTQLALAWVNLAIGRDKYQEAYYIFQEMIDKYSSTTMLLNGKATSLILQQKYEDAEIVLQESLEKDSNNPDTLINMIVLSQHMGKPYEVANRYLTQLKDSHMEHPFVKDYLQKELEFQRLAAEYSALA</sequence>
<evidence type="ECO:0000256" key="1">
    <source>
        <dbReference type="ARBA" id="ARBA00004255"/>
    </source>
</evidence>
<dbReference type="Proteomes" id="UP000695007">
    <property type="component" value="Unplaced"/>
</dbReference>
<evidence type="ECO:0000256" key="5">
    <source>
        <dbReference type="ARBA" id="ARBA00015828"/>
    </source>
</evidence>
<dbReference type="Pfam" id="PF04733">
    <property type="entry name" value="Coatomer_E"/>
    <property type="match status" value="1"/>
</dbReference>
<dbReference type="GO" id="GO:0000139">
    <property type="term" value="C:Golgi membrane"/>
    <property type="evidence" value="ECO:0007669"/>
    <property type="project" value="UniProtKB-SubCell"/>
</dbReference>
<dbReference type="GO" id="GO:0006890">
    <property type="term" value="P:retrograde vesicle-mediated transport, Golgi to endoplasmic reticulum"/>
    <property type="evidence" value="ECO:0007669"/>
    <property type="project" value="UniProtKB-UniRule"/>
</dbReference>
<dbReference type="GO" id="GO:0005198">
    <property type="term" value="F:structural molecule activity"/>
    <property type="evidence" value="ECO:0007669"/>
    <property type="project" value="UniProtKB-UniRule"/>
</dbReference>
<evidence type="ECO:0000313" key="16">
    <source>
        <dbReference type="RefSeq" id="XP_011501776.1"/>
    </source>
</evidence>
<comment type="subcellular location">
    <subcellularLocation>
        <location evidence="2">Cytoplasmic vesicle</location>
        <location evidence="2">COPI-coated vesicle membrane</location>
        <topology evidence="2">Peripheral membrane protein</topology>
        <orientation evidence="2">Cytoplasmic side</orientation>
    </subcellularLocation>
    <subcellularLocation>
        <location evidence="1">Golgi apparatus membrane</location>
        <topology evidence="1">Peripheral membrane protein</topology>
        <orientation evidence="1">Cytoplasmic side</orientation>
    </subcellularLocation>
</comment>
<proteinExistence type="inferred from homology"/>
<dbReference type="GO" id="GO:0030126">
    <property type="term" value="C:COPI vesicle coat"/>
    <property type="evidence" value="ECO:0007669"/>
    <property type="project" value="TreeGrafter"/>
</dbReference>
<dbReference type="InterPro" id="IPR011990">
    <property type="entry name" value="TPR-like_helical_dom_sf"/>
</dbReference>
<keyword evidence="6 14" id="KW-0813">Transport</keyword>
<evidence type="ECO:0000256" key="13">
    <source>
        <dbReference type="ARBA" id="ARBA00025582"/>
    </source>
</evidence>
<name>A0AAJ6YPD4_9HYME</name>
<dbReference type="SUPFAM" id="SSF48452">
    <property type="entry name" value="TPR-like"/>
    <property type="match status" value="1"/>
</dbReference>
<comment type="function">
    <text evidence="13 14">The coatomer is a cytosolic protein complex that binds to dilysine motifs and reversibly associates with Golgi non-clathrin-coated vesicles, which further mediate biosynthetic protein transport from the ER, via the Golgi up to the trans Golgi network. The coatomer complex is required for budding from Golgi membranes, and is essential for the retrograde Golgi-to-ER transport of dilysine-tagged proteins.</text>
</comment>
<evidence type="ECO:0000256" key="14">
    <source>
        <dbReference type="PIRNR" id="PIRNR016478"/>
    </source>
</evidence>
<keyword evidence="9 14" id="KW-0653">Protein transport</keyword>
<evidence type="ECO:0000256" key="4">
    <source>
        <dbReference type="ARBA" id="ARBA00011775"/>
    </source>
</evidence>
<dbReference type="RefSeq" id="XP_011501776.1">
    <property type="nucleotide sequence ID" value="XM_011503474.1"/>
</dbReference>
<accession>A0AAJ6YPD4</accession>
<comment type="subunit">
    <text evidence="4">Oligomeric complex that consists of at least the alpha, beta, beta', gamma, delta, epsilon and zeta subunits.</text>
</comment>
<keyword evidence="15" id="KW-1185">Reference proteome</keyword>
<dbReference type="Gene3D" id="1.25.40.10">
    <property type="entry name" value="Tetratricopeptide repeat domain"/>
    <property type="match status" value="1"/>
</dbReference>
<dbReference type="GO" id="GO:0015031">
    <property type="term" value="P:protein transport"/>
    <property type="evidence" value="ECO:0007669"/>
    <property type="project" value="UniProtKB-UniRule"/>
</dbReference>
<dbReference type="KEGG" id="csol:105365339"/>
<evidence type="ECO:0000256" key="10">
    <source>
        <dbReference type="ARBA" id="ARBA00023034"/>
    </source>
</evidence>
<dbReference type="PANTHER" id="PTHR10805:SF0">
    <property type="entry name" value="COATOMER SUBUNIT EPSILON"/>
    <property type="match status" value="1"/>
</dbReference>
<evidence type="ECO:0000313" key="15">
    <source>
        <dbReference type="Proteomes" id="UP000695007"/>
    </source>
</evidence>
<dbReference type="CTD" id="33908"/>
<evidence type="ECO:0000256" key="3">
    <source>
        <dbReference type="ARBA" id="ARBA00008827"/>
    </source>
</evidence>
<dbReference type="FunFam" id="1.25.40.10:FF:000140">
    <property type="entry name" value="Coatomer subunit epsilon"/>
    <property type="match status" value="1"/>
</dbReference>
<dbReference type="InterPro" id="IPR006822">
    <property type="entry name" value="Coatomer_esu"/>
</dbReference>
<gene>
    <name evidence="16" type="primary">LOC105365339</name>
</gene>
<dbReference type="AlphaFoldDB" id="A0AAJ6YPD4"/>
<keyword evidence="11 14" id="KW-0472">Membrane</keyword>
<keyword evidence="10 14" id="KW-0333">Golgi apparatus</keyword>
<keyword evidence="8 14" id="KW-0931">ER-Golgi transport</keyword>
<evidence type="ECO:0000256" key="9">
    <source>
        <dbReference type="ARBA" id="ARBA00022927"/>
    </source>
</evidence>
<keyword evidence="7 14" id="KW-0963">Cytoplasm</keyword>
<keyword evidence="12 14" id="KW-0968">Cytoplasmic vesicle</keyword>
<dbReference type="GO" id="GO:0006888">
    <property type="term" value="P:endoplasmic reticulum to Golgi vesicle-mediated transport"/>
    <property type="evidence" value="ECO:0007669"/>
    <property type="project" value="TreeGrafter"/>
</dbReference>
<evidence type="ECO:0000256" key="6">
    <source>
        <dbReference type="ARBA" id="ARBA00022448"/>
    </source>
</evidence>
<evidence type="ECO:0000256" key="7">
    <source>
        <dbReference type="ARBA" id="ARBA00022490"/>
    </source>
</evidence>
<dbReference type="PANTHER" id="PTHR10805">
    <property type="entry name" value="COATOMER SUBUNIT EPSILON"/>
    <property type="match status" value="1"/>
</dbReference>
<organism evidence="15 16">
    <name type="scientific">Ceratosolen solmsi marchali</name>
    <dbReference type="NCBI Taxonomy" id="326594"/>
    <lineage>
        <taxon>Eukaryota</taxon>
        <taxon>Metazoa</taxon>
        <taxon>Ecdysozoa</taxon>
        <taxon>Arthropoda</taxon>
        <taxon>Hexapoda</taxon>
        <taxon>Insecta</taxon>
        <taxon>Pterygota</taxon>
        <taxon>Neoptera</taxon>
        <taxon>Endopterygota</taxon>
        <taxon>Hymenoptera</taxon>
        <taxon>Apocrita</taxon>
        <taxon>Proctotrupomorpha</taxon>
        <taxon>Chalcidoidea</taxon>
        <taxon>Agaonidae</taxon>
        <taxon>Agaoninae</taxon>
        <taxon>Ceratosolen</taxon>
    </lineage>
</organism>
<reference evidence="16" key="1">
    <citation type="submission" date="2025-08" db="UniProtKB">
        <authorList>
            <consortium name="RefSeq"/>
        </authorList>
    </citation>
    <scope>IDENTIFICATION</scope>
</reference>
<dbReference type="GO" id="GO:0006891">
    <property type="term" value="P:intra-Golgi vesicle-mediated transport"/>
    <property type="evidence" value="ECO:0007669"/>
    <property type="project" value="TreeGrafter"/>
</dbReference>
<evidence type="ECO:0000256" key="12">
    <source>
        <dbReference type="ARBA" id="ARBA00023329"/>
    </source>
</evidence>